<feature type="transmembrane region" description="Helical" evidence="1">
    <location>
        <begin position="12"/>
        <end position="33"/>
    </location>
</feature>
<dbReference type="RefSeq" id="WP_168031874.1">
    <property type="nucleotide sequence ID" value="NZ_JAAVNE010000022.1"/>
</dbReference>
<dbReference type="EMBL" id="JAAVNE010000022">
    <property type="protein sequence ID" value="NKC32118.1"/>
    <property type="molecule type" value="Genomic_DNA"/>
</dbReference>
<feature type="transmembrane region" description="Helical" evidence="1">
    <location>
        <begin position="79"/>
        <end position="96"/>
    </location>
</feature>
<protein>
    <recommendedName>
        <fullName evidence="4">DUF4149 domain-containing protein</fullName>
    </recommendedName>
</protein>
<dbReference type="Proteomes" id="UP000787635">
    <property type="component" value="Unassembled WGS sequence"/>
</dbReference>
<evidence type="ECO:0000313" key="2">
    <source>
        <dbReference type="EMBL" id="NKC32118.1"/>
    </source>
</evidence>
<organism evidence="2 3">
    <name type="scientific">Falsiroseomonas selenitidurans</name>
    <dbReference type="NCBI Taxonomy" id="2716335"/>
    <lineage>
        <taxon>Bacteria</taxon>
        <taxon>Pseudomonadati</taxon>
        <taxon>Pseudomonadota</taxon>
        <taxon>Alphaproteobacteria</taxon>
        <taxon>Acetobacterales</taxon>
        <taxon>Roseomonadaceae</taxon>
        <taxon>Falsiroseomonas</taxon>
    </lineage>
</organism>
<evidence type="ECO:0000313" key="3">
    <source>
        <dbReference type="Proteomes" id="UP000787635"/>
    </source>
</evidence>
<feature type="transmembrane region" description="Helical" evidence="1">
    <location>
        <begin position="39"/>
        <end position="59"/>
    </location>
</feature>
<accession>A0ABX1E544</accession>
<comment type="caution">
    <text evidence="2">The sequence shown here is derived from an EMBL/GenBank/DDBJ whole genome shotgun (WGS) entry which is preliminary data.</text>
</comment>
<sequence>MTGSLINREVLPFVLALAALAAAALLLDLVLHLADLVWIGRYLGIPGTVLILLSLRYSLRKRKLITTGDPVSLLRRHEWMAWAGSLLVLVHAGIHFNAILAWLAVWAMLINVASGLTGKYLLARSRRRMEASRQQFRDEGLPADAVEERLYWDSLTFDVIKQWRVVHFPITLAFAVLASAHILSVFLFWGWR</sequence>
<feature type="transmembrane region" description="Helical" evidence="1">
    <location>
        <begin position="170"/>
        <end position="191"/>
    </location>
</feature>
<name>A0ABX1E544_9PROT</name>
<keyword evidence="1" id="KW-1133">Transmembrane helix</keyword>
<keyword evidence="1" id="KW-0812">Transmembrane</keyword>
<proteinExistence type="predicted"/>
<keyword evidence="1" id="KW-0472">Membrane</keyword>
<feature type="transmembrane region" description="Helical" evidence="1">
    <location>
        <begin position="102"/>
        <end position="122"/>
    </location>
</feature>
<evidence type="ECO:0000256" key="1">
    <source>
        <dbReference type="SAM" id="Phobius"/>
    </source>
</evidence>
<gene>
    <name evidence="2" type="ORF">HEQ75_14735</name>
</gene>
<evidence type="ECO:0008006" key="4">
    <source>
        <dbReference type="Google" id="ProtNLM"/>
    </source>
</evidence>
<reference evidence="2 3" key="1">
    <citation type="submission" date="2020-03" db="EMBL/GenBank/DDBJ databases">
        <title>Roseomonas selenitidurans sp. nov. isolated from urban soil.</title>
        <authorList>
            <person name="Liu H."/>
        </authorList>
    </citation>
    <scope>NUCLEOTIDE SEQUENCE [LARGE SCALE GENOMIC DNA]</scope>
    <source>
        <strain evidence="2 3">BU-1</strain>
    </source>
</reference>
<keyword evidence="3" id="KW-1185">Reference proteome</keyword>